<dbReference type="FunFam" id="2.20.100.10:FF:000019">
    <property type="entry name" value="Thrombospondin type 1 domain containing 7A"/>
    <property type="match status" value="1"/>
</dbReference>
<dbReference type="Pfam" id="PF19028">
    <property type="entry name" value="TSP1_spondin"/>
    <property type="match status" value="3"/>
</dbReference>
<dbReference type="InterPro" id="IPR044004">
    <property type="entry name" value="TSP1_spondin_dom"/>
</dbReference>
<sequence>MNLSAALSDVSGVTYTWKTRSWSSCFSRVKCGEGHRVRKVSCQDSFNFIVEESNCDESKKPSTADQCFRVCDKHKNILRWRVGAWSSCIPTATEPISSCIGTSIAGMAHRKVSCVLTSTMRTVDSSACEHFWDKPETEMACSLDCPQDCILTTRNISCSPLNCPSNTSIVKEVLDLVVAPTQGGNVCPEPLNQPVCPFTSYHHDCNNIQIKQKKHLLKIEEWSPCQAIEDHYVNRFLSDKEVQIFLQPVIGISRRNITCITGDGQVTDMSKCSVMKSPVVERRCVVPVHCSTSPWSEWRVKREGCITSDGKVIPEIRTRIRRLVQMPVGPGATPCPPLYEERSVSQDLPSCYKYQWLPLEWNSCQVHLHGYHGEVKTVVPTCESGLQYRNLTCVRAVDVVPVSDENCREPRPATIQRCLVPCKRDCQVSHWSRWGPCSFINKKNFYEQKGYRVRERSVIVNPSNGGHPCPHLQEMDTCWEIELFNWQYGSWGNCILQDPQATCGPGIRNRNKTCVRLSGALLDDFVCDSHRASFVSEACRIPCPDDCVLSEWSEWSSCSLPCTGDGDEEAAQMQNRTLLAIAGTGQVCFERMEKTIDCNPYSCTPVHWTAGEWGACLPIGNGRNALSCGPGMQKREVTCTESGVTRPLKRCKFLKKPETEKPCNISCPEDCAMTNFSDWTPCKANCDTDAVQYKKRFIIKSPKFGGKPCPGALVEERLCTKALETTCLKLKGSAKPAYRWNISTWSECLIAAKNQPCGMGFQVRNVSCLDDNDREVEPYYCLSESKGNSTFVPSALRSCEITCSSGCVLTAWTAWSPCGYTYDSTRSRRRELVGSVLSKHDCTATFKLVEEEQCPALPESSLADGYNVNHWMSCIVEDGNISSVNGRRIKHDCGKGYRYKFDMQINSETGTGPGLERDFCFVDCPLDCQMSEWTGWSDCSVPCGRGFRERSREILVPANALGRPCPDTINKTEVQKDECHIICADFHWLAGGWTKCYLDDEEADCGNGVQYRSVRCLDKWTEQEVNDSKCDPLLKPASVSPCRLHCPGECVVSPWTISQKCSEPCPENSPQYQEMRRIILRQPNSTADPCPPLVSRTPCVLNKTCFEHHFETPSWGSCILTEGALCGEGVKKTPVQCMRSDGRQVDAVQCEKSHQSSSSNEPLSKPCYIDCPIDCVLSEWSAWNESACTPCGAPGIMTRTRYVVQKPSDAGQPCSPVMEQTKPCDFKACYHWKHSDWSNCDLEYADCGYGVRRRVVECIRYDGLQVDRIFCLTLNLTFPMDNWLDPSWLNLAQEDSQEEQKCHVPCPGDCVVSEWSQWSHCQRNCRIGQIVGYQTSSRKILFVPNNESSSCPTKLWRIRPCWNDDCNFFRWKLKNGSLICEGRDGIIVE</sequence>
<reference evidence="5" key="1">
    <citation type="submission" date="2020-08" db="EMBL/GenBank/DDBJ databases">
        <title>Multicomponent nature underlies the extraordinary mechanical properties of spider dragline silk.</title>
        <authorList>
            <person name="Kono N."/>
            <person name="Nakamura H."/>
            <person name="Mori M."/>
            <person name="Yoshida Y."/>
            <person name="Ohtoshi R."/>
            <person name="Malay A.D."/>
            <person name="Moran D.A.P."/>
            <person name="Tomita M."/>
            <person name="Numata K."/>
            <person name="Arakawa K."/>
        </authorList>
    </citation>
    <scope>NUCLEOTIDE SEQUENCE</scope>
</reference>
<keyword evidence="1" id="KW-0732">Signal</keyword>
<dbReference type="Gene3D" id="2.20.100.10">
    <property type="entry name" value="Thrombospondin type-1 (TSP1) repeat"/>
    <property type="match status" value="7"/>
</dbReference>
<keyword evidence="6" id="KW-1185">Reference proteome</keyword>
<feature type="domain" description="Spondin-like TSP1" evidence="4">
    <location>
        <begin position="426"/>
        <end position="478"/>
    </location>
</feature>
<dbReference type="InterPro" id="IPR036383">
    <property type="entry name" value="TSP1_rpt_sf"/>
</dbReference>
<dbReference type="GO" id="GO:0030036">
    <property type="term" value="P:actin cytoskeleton organization"/>
    <property type="evidence" value="ECO:0007669"/>
    <property type="project" value="TreeGrafter"/>
</dbReference>
<keyword evidence="3" id="KW-0325">Glycoprotein</keyword>
<dbReference type="GO" id="GO:0005886">
    <property type="term" value="C:plasma membrane"/>
    <property type="evidence" value="ECO:0007669"/>
    <property type="project" value="TreeGrafter"/>
</dbReference>
<feature type="domain" description="Spondin-like TSP1" evidence="4">
    <location>
        <begin position="928"/>
        <end position="979"/>
    </location>
</feature>
<organism evidence="5 6">
    <name type="scientific">Nephila pilipes</name>
    <name type="common">Giant wood spider</name>
    <name type="synonym">Nephila maculata</name>
    <dbReference type="NCBI Taxonomy" id="299642"/>
    <lineage>
        <taxon>Eukaryota</taxon>
        <taxon>Metazoa</taxon>
        <taxon>Ecdysozoa</taxon>
        <taxon>Arthropoda</taxon>
        <taxon>Chelicerata</taxon>
        <taxon>Arachnida</taxon>
        <taxon>Araneae</taxon>
        <taxon>Araneomorphae</taxon>
        <taxon>Entelegynae</taxon>
        <taxon>Araneoidea</taxon>
        <taxon>Nephilidae</taxon>
        <taxon>Nephila</taxon>
    </lineage>
</organism>
<proteinExistence type="predicted"/>
<accession>A0A8X6Q750</accession>
<comment type="caution">
    <text evidence="5">The sequence shown here is derived from an EMBL/GenBank/DDBJ whole genome shotgun (WGS) entry which is preliminary data.</text>
</comment>
<dbReference type="PANTHER" id="PTHR11311">
    <property type="entry name" value="SPONDIN"/>
    <property type="match status" value="1"/>
</dbReference>
<dbReference type="EMBL" id="BMAW01078111">
    <property type="protein sequence ID" value="GFU09639.1"/>
    <property type="molecule type" value="Genomic_DNA"/>
</dbReference>
<gene>
    <name evidence="5" type="primary">THSD7A</name>
    <name evidence="5" type="ORF">NPIL_243591</name>
</gene>
<evidence type="ECO:0000256" key="2">
    <source>
        <dbReference type="ARBA" id="ARBA00023157"/>
    </source>
</evidence>
<feature type="non-terminal residue" evidence="5">
    <location>
        <position position="1"/>
    </location>
</feature>
<dbReference type="SUPFAM" id="SSF82895">
    <property type="entry name" value="TSP-1 type 1 repeat"/>
    <property type="match status" value="11"/>
</dbReference>
<evidence type="ECO:0000313" key="6">
    <source>
        <dbReference type="Proteomes" id="UP000887013"/>
    </source>
</evidence>
<evidence type="ECO:0000256" key="3">
    <source>
        <dbReference type="ARBA" id="ARBA00023180"/>
    </source>
</evidence>
<dbReference type="OrthoDB" id="6424386at2759"/>
<keyword evidence="2" id="KW-1015">Disulfide bond</keyword>
<evidence type="ECO:0000256" key="1">
    <source>
        <dbReference type="ARBA" id="ARBA00022729"/>
    </source>
</evidence>
<dbReference type="InterPro" id="IPR000884">
    <property type="entry name" value="TSP1_rpt"/>
</dbReference>
<protein>
    <submittedName>
        <fullName evidence="5">Thrombospondin type-1 domain-containing protein 7A</fullName>
    </submittedName>
</protein>
<name>A0A8X6Q750_NEPPI</name>
<dbReference type="PROSITE" id="PS50092">
    <property type="entry name" value="TSP1"/>
    <property type="match status" value="6"/>
</dbReference>
<dbReference type="Pfam" id="PF19030">
    <property type="entry name" value="TSP1_ADAMTS"/>
    <property type="match status" value="3"/>
</dbReference>
<dbReference type="InterPro" id="IPR051418">
    <property type="entry name" value="Spondin/Thrombospondin_T1"/>
</dbReference>
<dbReference type="Proteomes" id="UP000887013">
    <property type="component" value="Unassembled WGS sequence"/>
</dbReference>
<dbReference type="PANTHER" id="PTHR11311:SF30">
    <property type="entry name" value="SPONDIN-LIKE TSP1 DOMAIN-CONTAINING PROTEIN"/>
    <property type="match status" value="1"/>
</dbReference>
<evidence type="ECO:0000313" key="5">
    <source>
        <dbReference type="EMBL" id="GFU09639.1"/>
    </source>
</evidence>
<dbReference type="SMART" id="SM00209">
    <property type="entry name" value="TSP1"/>
    <property type="match status" value="13"/>
</dbReference>
<dbReference type="Pfam" id="PF00090">
    <property type="entry name" value="TSP_1"/>
    <property type="match status" value="2"/>
</dbReference>
<feature type="domain" description="Spondin-like TSP1" evidence="4">
    <location>
        <begin position="671"/>
        <end position="721"/>
    </location>
</feature>
<evidence type="ECO:0000259" key="4">
    <source>
        <dbReference type="Pfam" id="PF19028"/>
    </source>
</evidence>